<dbReference type="PROSITE" id="PS50975">
    <property type="entry name" value="ATP_GRASP"/>
    <property type="match status" value="1"/>
</dbReference>
<accession>A0A3E0B3U8</accession>
<keyword evidence="1" id="KW-0067">ATP-binding</keyword>
<dbReference type="GO" id="GO:0018169">
    <property type="term" value="F:ribosomal S6-glutamic acid ligase activity"/>
    <property type="evidence" value="ECO:0007669"/>
    <property type="project" value="TreeGrafter"/>
</dbReference>
<reference evidence="3 4" key="1">
    <citation type="submission" date="2018-08" db="EMBL/GenBank/DDBJ databases">
        <title>Genomic Encyclopedia of Type Strains, Phase IV (KMG-IV): sequencing the most valuable type-strain genomes for metagenomic binning, comparative biology and taxonomic classification.</title>
        <authorList>
            <person name="Goeker M."/>
        </authorList>
    </citation>
    <scope>NUCLEOTIDE SEQUENCE [LARGE SCALE GENOMIC DNA]</scope>
    <source>
        <strain evidence="3 4">DSM 17274</strain>
    </source>
</reference>
<proteinExistence type="predicted"/>
<dbReference type="InterPro" id="IPR011761">
    <property type="entry name" value="ATP-grasp"/>
</dbReference>
<dbReference type="Gene3D" id="3.30.470.20">
    <property type="entry name" value="ATP-grasp fold, B domain"/>
    <property type="match status" value="2"/>
</dbReference>
<keyword evidence="4" id="KW-1185">Reference proteome</keyword>
<name>A0A3E0B3U8_9STAP</name>
<dbReference type="AlphaFoldDB" id="A0A3E0B3U8"/>
<evidence type="ECO:0000256" key="1">
    <source>
        <dbReference type="PROSITE-ProRule" id="PRU00409"/>
    </source>
</evidence>
<dbReference type="Proteomes" id="UP000257076">
    <property type="component" value="Unassembled WGS sequence"/>
</dbReference>
<dbReference type="SUPFAM" id="SSF56059">
    <property type="entry name" value="Glutathione synthetase ATP-binding domain-like"/>
    <property type="match status" value="1"/>
</dbReference>
<comment type="caution">
    <text evidence="3">The sequence shown here is derived from an EMBL/GenBank/DDBJ whole genome shotgun (WGS) entry which is preliminary data.</text>
</comment>
<evidence type="ECO:0000313" key="3">
    <source>
        <dbReference type="EMBL" id="REG25872.1"/>
    </source>
</evidence>
<dbReference type="PANTHER" id="PTHR21621:SF0">
    <property type="entry name" value="BETA-CITRYLGLUTAMATE SYNTHASE B-RELATED"/>
    <property type="match status" value="1"/>
</dbReference>
<organism evidence="3 4">
    <name type="scientific">Jeotgalicoccus halotolerans</name>
    <dbReference type="NCBI Taxonomy" id="157227"/>
    <lineage>
        <taxon>Bacteria</taxon>
        <taxon>Bacillati</taxon>
        <taxon>Bacillota</taxon>
        <taxon>Bacilli</taxon>
        <taxon>Bacillales</taxon>
        <taxon>Staphylococcaceae</taxon>
        <taxon>Jeotgalicoccus</taxon>
    </lineage>
</organism>
<dbReference type="GO" id="GO:0046872">
    <property type="term" value="F:metal ion binding"/>
    <property type="evidence" value="ECO:0007669"/>
    <property type="project" value="InterPro"/>
</dbReference>
<dbReference type="GO" id="GO:0009432">
    <property type="term" value="P:SOS response"/>
    <property type="evidence" value="ECO:0007669"/>
    <property type="project" value="TreeGrafter"/>
</dbReference>
<keyword evidence="1" id="KW-0547">Nucleotide-binding</keyword>
<evidence type="ECO:0000259" key="2">
    <source>
        <dbReference type="PROSITE" id="PS50975"/>
    </source>
</evidence>
<protein>
    <submittedName>
        <fullName evidence="3">Cyanophycin synthetase</fullName>
    </submittedName>
</protein>
<dbReference type="RefSeq" id="WP_115884621.1">
    <property type="nucleotide sequence ID" value="NZ_CBCSHX010000001.1"/>
</dbReference>
<feature type="domain" description="ATP-grasp" evidence="2">
    <location>
        <begin position="91"/>
        <end position="352"/>
    </location>
</feature>
<gene>
    <name evidence="3" type="ORF">DFR63_0920</name>
</gene>
<dbReference type="EMBL" id="QUMW01000009">
    <property type="protein sequence ID" value="REG25872.1"/>
    <property type="molecule type" value="Genomic_DNA"/>
</dbReference>
<sequence>MDVNDLNYLLDQFKDVSKNKYKSVNVGSNSSYITYLKRSGFNHSIETINASKKLISILTKEGKLIDAFHYPLYPNGTEFALNLTRDKFRAENHLHKCGLNTTKSRVYSYDEVEKAKSEYFIDDINERVVIKPLKSSLGRGVFVNVSKERFNENWKLSKEDLTVTELRHGNDLRFIVQNFLKGFEVRATILQGTLVALIARIPPYVEGNGRNTIQELIVIKNRTRKSCGYLKKYPINITSKIKEFLKSNNLSLDYIPKKNERVLLSSVSNIAGGGELINITDKVSDNIKEFALDVLASIPGLYSGGLDLVLRSFDDPEPHVIEINTFPVISLTKYPTYGKPSNPAKVLVESVIAQHQINNNEDNQYYIENADEYLKNFIDFSKRQLKFIDIAK</sequence>
<dbReference type="GO" id="GO:0005737">
    <property type="term" value="C:cytoplasm"/>
    <property type="evidence" value="ECO:0007669"/>
    <property type="project" value="TreeGrafter"/>
</dbReference>
<dbReference type="GO" id="GO:0005524">
    <property type="term" value="F:ATP binding"/>
    <property type="evidence" value="ECO:0007669"/>
    <property type="project" value="UniProtKB-UniRule"/>
</dbReference>
<dbReference type="PANTHER" id="PTHR21621">
    <property type="entry name" value="RIBOSOMAL PROTEIN S6 MODIFICATION PROTEIN"/>
    <property type="match status" value="1"/>
</dbReference>
<dbReference type="OrthoDB" id="9803907at2"/>
<evidence type="ECO:0000313" key="4">
    <source>
        <dbReference type="Proteomes" id="UP000257076"/>
    </source>
</evidence>